<evidence type="ECO:0000313" key="1">
    <source>
        <dbReference type="EMBL" id="TCK30609.1"/>
    </source>
</evidence>
<dbReference type="AlphaFoldDB" id="A0A4R1IBV8"/>
<sequence length="46" mass="4558">MIDDADAAPGLPFGSALPWGRLFRAGPAVSRQQAGPLPLAGNVAAG</sequence>
<gene>
    <name evidence="1" type="ORF">EV667_0702</name>
</gene>
<protein>
    <submittedName>
        <fullName evidence="1">Uncharacterized protein</fullName>
    </submittedName>
</protein>
<organism evidence="1 2">
    <name type="scientific">Ancylobacter aquaticus</name>
    <dbReference type="NCBI Taxonomy" id="100"/>
    <lineage>
        <taxon>Bacteria</taxon>
        <taxon>Pseudomonadati</taxon>
        <taxon>Pseudomonadota</taxon>
        <taxon>Alphaproteobacteria</taxon>
        <taxon>Hyphomicrobiales</taxon>
        <taxon>Xanthobacteraceae</taxon>
        <taxon>Ancylobacter</taxon>
    </lineage>
</organism>
<dbReference type="EMBL" id="SMFY01000001">
    <property type="protein sequence ID" value="TCK30609.1"/>
    <property type="molecule type" value="Genomic_DNA"/>
</dbReference>
<reference evidence="1 2" key="1">
    <citation type="submission" date="2019-03" db="EMBL/GenBank/DDBJ databases">
        <title>Genomic Encyclopedia of Type Strains, Phase IV (KMG-IV): sequencing the most valuable type-strain genomes for metagenomic binning, comparative biology and taxonomic classification.</title>
        <authorList>
            <person name="Goeker M."/>
        </authorList>
    </citation>
    <scope>NUCLEOTIDE SEQUENCE [LARGE SCALE GENOMIC DNA]</scope>
    <source>
        <strain evidence="1 2">DSM 101</strain>
    </source>
</reference>
<evidence type="ECO:0000313" key="2">
    <source>
        <dbReference type="Proteomes" id="UP000295030"/>
    </source>
</evidence>
<keyword evidence="2" id="KW-1185">Reference proteome</keyword>
<comment type="caution">
    <text evidence="1">The sequence shown here is derived from an EMBL/GenBank/DDBJ whole genome shotgun (WGS) entry which is preliminary data.</text>
</comment>
<proteinExistence type="predicted"/>
<accession>A0A4R1IBV8</accession>
<name>A0A4R1IBV8_ANCAQ</name>
<dbReference type="Proteomes" id="UP000295030">
    <property type="component" value="Unassembled WGS sequence"/>
</dbReference>